<protein>
    <submittedName>
        <fullName evidence="2">Uncharacterized protein</fullName>
    </submittedName>
</protein>
<organism evidence="2 3">
    <name type="scientific">Enterococcus plantarum</name>
    <dbReference type="NCBI Taxonomy" id="1077675"/>
    <lineage>
        <taxon>Bacteria</taxon>
        <taxon>Bacillati</taxon>
        <taxon>Bacillota</taxon>
        <taxon>Bacilli</taxon>
        <taxon>Lactobacillales</taxon>
        <taxon>Enterococcaceae</taxon>
        <taxon>Enterococcus</taxon>
    </lineage>
</organism>
<evidence type="ECO:0000256" key="1">
    <source>
        <dbReference type="ARBA" id="ARBA00005437"/>
    </source>
</evidence>
<dbReference type="EMBL" id="PIEU01000045">
    <property type="protein sequence ID" value="PZL75344.1"/>
    <property type="molecule type" value="Genomic_DNA"/>
</dbReference>
<reference evidence="2 3" key="1">
    <citation type="submission" date="2017-11" db="EMBL/GenBank/DDBJ databases">
        <title>Draft genome sequence of Enterococcus plantarum TRW2 strain isolated from lettuce.</title>
        <authorList>
            <person name="Kim E.B."/>
            <person name="Marco M.L."/>
            <person name="Williams T.R."/>
            <person name="You I.H."/>
        </authorList>
    </citation>
    <scope>NUCLEOTIDE SEQUENCE [LARGE SCALE GENOMIC DNA]</scope>
    <source>
        <strain evidence="2 3">TRW2</strain>
    </source>
</reference>
<dbReference type="OrthoDB" id="652307at2"/>
<dbReference type="InterPro" id="IPR038595">
    <property type="entry name" value="LOR_sf"/>
</dbReference>
<accession>A0A2W3ZMM8</accession>
<proteinExistence type="inferred from homology"/>
<dbReference type="Proteomes" id="UP000249828">
    <property type="component" value="Unassembled WGS sequence"/>
</dbReference>
<dbReference type="STRING" id="1077675.BCR22_03030"/>
<dbReference type="InterPro" id="IPR025659">
    <property type="entry name" value="Tubby-like_C"/>
</dbReference>
<dbReference type="Gene3D" id="2.40.160.200">
    <property type="entry name" value="LURP1-related"/>
    <property type="match status" value="1"/>
</dbReference>
<comment type="caution">
    <text evidence="2">The sequence shown here is derived from an EMBL/GenBank/DDBJ whole genome shotgun (WGS) entry which is preliminary data.</text>
</comment>
<evidence type="ECO:0000313" key="3">
    <source>
        <dbReference type="Proteomes" id="UP000249828"/>
    </source>
</evidence>
<dbReference type="AlphaFoldDB" id="A0A2W3ZMM8"/>
<name>A0A2W3ZMM8_9ENTE</name>
<comment type="similarity">
    <text evidence="1">Belongs to the LOR family.</text>
</comment>
<keyword evidence="3" id="KW-1185">Reference proteome</keyword>
<gene>
    <name evidence="2" type="ORF">CI088_05095</name>
</gene>
<dbReference type="SUPFAM" id="SSF54518">
    <property type="entry name" value="Tubby C-terminal domain-like"/>
    <property type="match status" value="1"/>
</dbReference>
<evidence type="ECO:0000313" key="2">
    <source>
        <dbReference type="EMBL" id="PZL75344.1"/>
    </source>
</evidence>
<sequence>MMKYIIKQKLVALKPTYEILDGSGNPLYKVKGSFLGREKFEITDLDGQTLAKCETDVNFLSIIGSFLSYNFKKYHILVDDQKIVSMARSLNIFSYKFTIDSPIGEVKLGYGMTGSHQFTMQDKIICDIDKRKLTLGGDEYHIEIDDAHDQKAFLLTTIALDRIYYTKR</sequence>
<dbReference type="InterPro" id="IPR007612">
    <property type="entry name" value="LOR"/>
</dbReference>
<dbReference type="Pfam" id="PF04525">
    <property type="entry name" value="LOR"/>
    <property type="match status" value="1"/>
</dbReference>